<evidence type="ECO:0000259" key="3">
    <source>
        <dbReference type="Pfam" id="PF24769"/>
    </source>
</evidence>
<comment type="caution">
    <text evidence="4">The sequence shown here is derived from an EMBL/GenBank/DDBJ whole genome shotgun (WGS) entry which is preliminary data.</text>
</comment>
<evidence type="ECO:0000256" key="1">
    <source>
        <dbReference type="SAM" id="SignalP"/>
    </source>
</evidence>
<proteinExistence type="predicted"/>
<sequence length="256" mass="30028">MFCLIVFFIHIFLSNGKFTKSKEKGTYGQWRPGETKLLINLLVDEIHLKWHDASGIINKFTLEQKILQVLNEKLGCQKEHKYYLSRIIFLRTIHKNYLDLQCFNSGFGWDTDTKRYTAPDEVWDEYLKKHPTHAYLRYDSVGNFEDLQLIFGNGVATSGSAVGMDDTTDARTFRVEEKTQVRENIIFIEAVMKTLNCHFKLCRNGSSEEKKRKLREKKEDNIWEAMKELPNLDNHIRYKAITLINLLGMKSFSKNM</sequence>
<evidence type="ECO:0000313" key="4">
    <source>
        <dbReference type="EMBL" id="KAH0859237.1"/>
    </source>
</evidence>
<feature type="non-terminal residue" evidence="4">
    <location>
        <position position="256"/>
    </location>
</feature>
<reference evidence="4 5" key="1">
    <citation type="submission" date="2021-05" db="EMBL/GenBank/DDBJ databases">
        <title>Genome Assembly of Synthetic Allotetraploid Brassica napus Reveals Homoeologous Exchanges between Subgenomes.</title>
        <authorList>
            <person name="Davis J.T."/>
        </authorList>
    </citation>
    <scope>NUCLEOTIDE SEQUENCE [LARGE SCALE GENOMIC DNA]</scope>
    <source>
        <strain evidence="5">cv. Da-Ae</strain>
        <tissue evidence="4">Seedling</tissue>
    </source>
</reference>
<feature type="domain" description="Myb/SANT-like" evidence="2">
    <location>
        <begin position="29"/>
        <end position="126"/>
    </location>
</feature>
<keyword evidence="5" id="KW-1185">Reference proteome</keyword>
<name>A0ABQ7XTK3_BRANA</name>
<feature type="chain" id="PRO_5046692736" description="Myb/SANT-like domain-containing protein" evidence="1">
    <location>
        <begin position="17"/>
        <end position="256"/>
    </location>
</feature>
<evidence type="ECO:0000259" key="2">
    <source>
        <dbReference type="Pfam" id="PF12776"/>
    </source>
</evidence>
<organism evidence="4 5">
    <name type="scientific">Brassica napus</name>
    <name type="common">Rape</name>
    <dbReference type="NCBI Taxonomy" id="3708"/>
    <lineage>
        <taxon>Eukaryota</taxon>
        <taxon>Viridiplantae</taxon>
        <taxon>Streptophyta</taxon>
        <taxon>Embryophyta</taxon>
        <taxon>Tracheophyta</taxon>
        <taxon>Spermatophyta</taxon>
        <taxon>Magnoliopsida</taxon>
        <taxon>eudicotyledons</taxon>
        <taxon>Gunneridae</taxon>
        <taxon>Pentapetalae</taxon>
        <taxon>rosids</taxon>
        <taxon>malvids</taxon>
        <taxon>Brassicales</taxon>
        <taxon>Brassicaceae</taxon>
        <taxon>Brassiceae</taxon>
        <taxon>Brassica</taxon>
    </lineage>
</organism>
<accession>A0ABQ7XTK3</accession>
<evidence type="ECO:0008006" key="6">
    <source>
        <dbReference type="Google" id="ProtNLM"/>
    </source>
</evidence>
<keyword evidence="1" id="KW-0732">Signal</keyword>
<dbReference type="Proteomes" id="UP000824890">
    <property type="component" value="Unassembled WGS sequence"/>
</dbReference>
<dbReference type="PANTHER" id="PTHR47864">
    <property type="entry name" value="TRANSMEMBRANE PROTEIN"/>
    <property type="match status" value="1"/>
</dbReference>
<dbReference type="InterPro" id="IPR024752">
    <property type="entry name" value="Myb/SANT-like_dom"/>
</dbReference>
<dbReference type="PANTHER" id="PTHR47864:SF10">
    <property type="entry name" value="MYB_SANT-LIKE DNA-BINDING DOMAIN PROTEIN"/>
    <property type="match status" value="1"/>
</dbReference>
<feature type="signal peptide" evidence="1">
    <location>
        <begin position="1"/>
        <end position="16"/>
    </location>
</feature>
<feature type="domain" description="At2g29880-like C-terminal" evidence="3">
    <location>
        <begin position="222"/>
        <end position="256"/>
    </location>
</feature>
<protein>
    <recommendedName>
        <fullName evidence="6">Myb/SANT-like domain-containing protein</fullName>
    </recommendedName>
</protein>
<dbReference type="Pfam" id="PF12776">
    <property type="entry name" value="Myb_DNA-bind_3"/>
    <property type="match status" value="1"/>
</dbReference>
<dbReference type="Pfam" id="PF24769">
    <property type="entry name" value="At2g29880_C"/>
    <property type="match status" value="1"/>
</dbReference>
<dbReference type="InterPro" id="IPR055314">
    <property type="entry name" value="At2g29880-like"/>
</dbReference>
<dbReference type="EMBL" id="JAGKQM010000019">
    <property type="protein sequence ID" value="KAH0859237.1"/>
    <property type="molecule type" value="Genomic_DNA"/>
</dbReference>
<dbReference type="InterPro" id="IPR056253">
    <property type="entry name" value="At2g29880-like_C"/>
</dbReference>
<evidence type="ECO:0000313" key="5">
    <source>
        <dbReference type="Proteomes" id="UP000824890"/>
    </source>
</evidence>
<gene>
    <name evidence="4" type="ORF">HID58_087498</name>
</gene>